<evidence type="ECO:0000256" key="7">
    <source>
        <dbReference type="SAM" id="Coils"/>
    </source>
</evidence>
<dbReference type="Pfam" id="PF07928">
    <property type="entry name" value="Vps54"/>
    <property type="match status" value="1"/>
</dbReference>
<evidence type="ECO:0000256" key="3">
    <source>
        <dbReference type="ARBA" id="ARBA00022448"/>
    </source>
</evidence>
<feature type="region of interest" description="Disordered" evidence="8">
    <location>
        <begin position="222"/>
        <end position="252"/>
    </location>
</feature>
<dbReference type="OrthoDB" id="10259024at2759"/>
<evidence type="ECO:0000256" key="5">
    <source>
        <dbReference type="ARBA" id="ARBA00023034"/>
    </source>
</evidence>
<dbReference type="InterPro" id="IPR012501">
    <property type="entry name" value="Vps54_C"/>
</dbReference>
<dbReference type="GO" id="GO:0042147">
    <property type="term" value="P:retrograde transport, endosome to Golgi"/>
    <property type="evidence" value="ECO:0007669"/>
    <property type="project" value="InterPro"/>
</dbReference>
<dbReference type="GO" id="GO:0006896">
    <property type="term" value="P:Golgi to vacuole transport"/>
    <property type="evidence" value="ECO:0007669"/>
    <property type="project" value="TreeGrafter"/>
</dbReference>
<dbReference type="Gene3D" id="6.10.250.860">
    <property type="match status" value="1"/>
</dbReference>
<sequence>MESRSSMDKMESSSVLSPIISPSASYVDLASSYNPPASRSVHQRRRRESAASSILSLTSSMGTVVDWKSPKEYGTSAISTLLENPNSRSLPPRPTTRDIPPVTLTPIPKVKAVEFAPYLTISAEYEKYLRAKDLGLEEHIRLSKVDSPGITPTQSFADLVDSKLLGYGKPTQRGDDVQSTTGSFPANGKPTRSIAMTPLNTVPPVYFDDNFHLENPRTFDVVSERSEVIRSSGDDSGSSSTSSGVNSSGPVGGTRKALATNAILQEKLSWYMDTVEVHLISSISQASSSFFTALGDLRELHSETAASVQRIQSLRKELMELDKEQAIKGLEIVRLRKRRANLAKLEGSVKQIERLLEQVKTVGFDLEKGNIEAALDGVDTAENLLLGKPIGEATSESIYYIDLGRVKALDAVKTEIAHLRHRIGKVYEARFVDTLLTDLQNHVEKAPLRDTLRRWCTSFQREQGRPRSQIFNANSLPLHPPRSSSLLPEYTTLSESLRQTLSKHLDGLQRARSIHSAIQAYRDAVLRETKSLIRRNMPSSDDDSSVMSNITLASRGGRTAQEKSAKLAKALRELGPIEAEDLYFRCYCGTSELVRRLGSQQKLLLDLTSGMGEMAVGGMLSPRLSQNGFGSGSPGKSGGLEDSITTVFSDLISPALDIAQGTLLKIVRARNDQTTKYGDVDFLRYFTLNKLFFAECEAVSGRVGGSGLQTQIGNQIKEFLTHYHRDTTNTMASTLEKDKWGAKDCDEKAQEGLNRIVDAATVDPEIWLRHAKIFEDTRNTSTYETTVEVPTTNGTADVAKATQVRNAMVEDQPFILPESSLKVLQEIERYEGLIVMMPGMTSDIAANMLDFLKMFNSRTCQLILGAGATKSAGLKNITTKHLALASQGLSIIISLMPYLRECSRRHAGSSAVTIMAEFDKVKRAYQDHQEEIHNKLISIMSDRLSAHIRNFPSINWEASPDHPNTYMETLVKETLTLNKVLSKHLPPPTLMCIMGPVFANYKEKLMEVYSTVELKSEGAKEKMLKDAELFQEKLGKLDGCGGTGEVILEMVKGKIIAGTL</sequence>
<gene>
    <name evidence="10" type="ORF">L211DRAFT_868109</name>
</gene>
<dbReference type="EMBL" id="ML121543">
    <property type="protein sequence ID" value="RPB23947.1"/>
    <property type="molecule type" value="Genomic_DNA"/>
</dbReference>
<evidence type="ECO:0000313" key="10">
    <source>
        <dbReference type="EMBL" id="RPB23947.1"/>
    </source>
</evidence>
<feature type="domain" description="Vacuolar protein sorting-associated protein 54 C-terminal" evidence="9">
    <location>
        <begin position="812"/>
        <end position="943"/>
    </location>
</feature>
<evidence type="ECO:0000256" key="2">
    <source>
        <dbReference type="ARBA" id="ARBA00009150"/>
    </source>
</evidence>
<keyword evidence="4" id="KW-0653">Protein transport</keyword>
<evidence type="ECO:0000256" key="6">
    <source>
        <dbReference type="ARBA" id="ARBA00023054"/>
    </source>
</evidence>
<evidence type="ECO:0000256" key="8">
    <source>
        <dbReference type="SAM" id="MobiDB-lite"/>
    </source>
</evidence>
<feature type="compositionally biased region" description="Low complexity" evidence="8">
    <location>
        <begin position="229"/>
        <end position="249"/>
    </location>
</feature>
<dbReference type="GO" id="GO:0000938">
    <property type="term" value="C:GARP complex"/>
    <property type="evidence" value="ECO:0007669"/>
    <property type="project" value="InterPro"/>
</dbReference>
<evidence type="ECO:0000259" key="9">
    <source>
        <dbReference type="Pfam" id="PF07928"/>
    </source>
</evidence>
<dbReference type="Proteomes" id="UP000267821">
    <property type="component" value="Unassembled WGS sequence"/>
</dbReference>
<evidence type="ECO:0000256" key="4">
    <source>
        <dbReference type="ARBA" id="ARBA00022927"/>
    </source>
</evidence>
<evidence type="ECO:0000256" key="1">
    <source>
        <dbReference type="ARBA" id="ARBA00004601"/>
    </source>
</evidence>
<proteinExistence type="inferred from homology"/>
<dbReference type="InterPro" id="IPR039745">
    <property type="entry name" value="Vps54"/>
</dbReference>
<comment type="similarity">
    <text evidence="2">Belongs to the VPS54 family.</text>
</comment>
<organism evidence="10 11">
    <name type="scientific">Terfezia boudieri ATCC MYA-4762</name>
    <dbReference type="NCBI Taxonomy" id="1051890"/>
    <lineage>
        <taxon>Eukaryota</taxon>
        <taxon>Fungi</taxon>
        <taxon>Dikarya</taxon>
        <taxon>Ascomycota</taxon>
        <taxon>Pezizomycotina</taxon>
        <taxon>Pezizomycetes</taxon>
        <taxon>Pezizales</taxon>
        <taxon>Pezizaceae</taxon>
        <taxon>Terfezia</taxon>
    </lineage>
</organism>
<dbReference type="STRING" id="1051890.A0A3N4LM00"/>
<dbReference type="GO" id="GO:0005829">
    <property type="term" value="C:cytosol"/>
    <property type="evidence" value="ECO:0007669"/>
    <property type="project" value="GOC"/>
</dbReference>
<feature type="coiled-coil region" evidence="7">
    <location>
        <begin position="335"/>
        <end position="362"/>
    </location>
</feature>
<accession>A0A3N4LM00</accession>
<dbReference type="InParanoid" id="A0A3N4LM00"/>
<feature type="region of interest" description="Disordered" evidence="8">
    <location>
        <begin position="82"/>
        <end position="102"/>
    </location>
</feature>
<feature type="region of interest" description="Disordered" evidence="8">
    <location>
        <begin position="167"/>
        <end position="192"/>
    </location>
</feature>
<dbReference type="GO" id="GO:0015031">
    <property type="term" value="P:protein transport"/>
    <property type="evidence" value="ECO:0007669"/>
    <property type="project" value="UniProtKB-KW"/>
</dbReference>
<dbReference type="PANTHER" id="PTHR12965">
    <property type="entry name" value="VACUOLAR PROTEIN SORTING 54"/>
    <property type="match status" value="1"/>
</dbReference>
<evidence type="ECO:0000313" key="11">
    <source>
        <dbReference type="Proteomes" id="UP000267821"/>
    </source>
</evidence>
<keyword evidence="11" id="KW-1185">Reference proteome</keyword>
<keyword evidence="6 7" id="KW-0175">Coiled coil</keyword>
<comment type="subcellular location">
    <subcellularLocation>
        <location evidence="1">Golgi apparatus</location>
        <location evidence="1">trans-Golgi network</location>
    </subcellularLocation>
</comment>
<reference evidence="10 11" key="1">
    <citation type="journal article" date="2018" name="Nat. Ecol. Evol.">
        <title>Pezizomycetes genomes reveal the molecular basis of ectomycorrhizal truffle lifestyle.</title>
        <authorList>
            <person name="Murat C."/>
            <person name="Payen T."/>
            <person name="Noel B."/>
            <person name="Kuo A."/>
            <person name="Morin E."/>
            <person name="Chen J."/>
            <person name="Kohler A."/>
            <person name="Krizsan K."/>
            <person name="Balestrini R."/>
            <person name="Da Silva C."/>
            <person name="Montanini B."/>
            <person name="Hainaut M."/>
            <person name="Levati E."/>
            <person name="Barry K.W."/>
            <person name="Belfiori B."/>
            <person name="Cichocki N."/>
            <person name="Clum A."/>
            <person name="Dockter R.B."/>
            <person name="Fauchery L."/>
            <person name="Guy J."/>
            <person name="Iotti M."/>
            <person name="Le Tacon F."/>
            <person name="Lindquist E.A."/>
            <person name="Lipzen A."/>
            <person name="Malagnac F."/>
            <person name="Mello A."/>
            <person name="Molinier V."/>
            <person name="Miyauchi S."/>
            <person name="Poulain J."/>
            <person name="Riccioni C."/>
            <person name="Rubini A."/>
            <person name="Sitrit Y."/>
            <person name="Splivallo R."/>
            <person name="Traeger S."/>
            <person name="Wang M."/>
            <person name="Zifcakova L."/>
            <person name="Wipf D."/>
            <person name="Zambonelli A."/>
            <person name="Paolocci F."/>
            <person name="Nowrousian M."/>
            <person name="Ottonello S."/>
            <person name="Baldrian P."/>
            <person name="Spatafora J.W."/>
            <person name="Henrissat B."/>
            <person name="Nagy L.G."/>
            <person name="Aury J.M."/>
            <person name="Wincker P."/>
            <person name="Grigoriev I.V."/>
            <person name="Bonfante P."/>
            <person name="Martin F.M."/>
        </authorList>
    </citation>
    <scope>NUCLEOTIDE SEQUENCE [LARGE SCALE GENOMIC DNA]</scope>
    <source>
        <strain evidence="10 11">ATCC MYA-4762</strain>
    </source>
</reference>
<dbReference type="AlphaFoldDB" id="A0A3N4LM00"/>
<keyword evidence="3" id="KW-0813">Transport</keyword>
<dbReference type="PANTHER" id="PTHR12965:SF0">
    <property type="entry name" value="VACUOLAR PROTEIN SORTING-ASSOCIATED PROTEIN 54"/>
    <property type="match status" value="1"/>
</dbReference>
<keyword evidence="5" id="KW-0333">Golgi apparatus</keyword>
<name>A0A3N4LM00_9PEZI</name>
<dbReference type="FunCoup" id="A0A3N4LM00">
    <property type="interactions" value="432"/>
</dbReference>
<feature type="region of interest" description="Disordered" evidence="8">
    <location>
        <begin position="32"/>
        <end position="53"/>
    </location>
</feature>
<dbReference type="GO" id="GO:0019905">
    <property type="term" value="F:syntaxin binding"/>
    <property type="evidence" value="ECO:0007669"/>
    <property type="project" value="TreeGrafter"/>
</dbReference>
<protein>
    <submittedName>
        <fullName evidence="10">Vps54-domain-containing protein</fullName>
    </submittedName>
</protein>